<organism evidence="5 6">
    <name type="scientific">Hwanghaeella grinnelliae</name>
    <dbReference type="NCBI Taxonomy" id="2500179"/>
    <lineage>
        <taxon>Bacteria</taxon>
        <taxon>Pseudomonadati</taxon>
        <taxon>Pseudomonadota</taxon>
        <taxon>Alphaproteobacteria</taxon>
        <taxon>Rhodospirillales</taxon>
        <taxon>Rhodospirillaceae</taxon>
        <taxon>Hwanghaeella</taxon>
    </lineage>
</organism>
<dbReference type="CDD" id="cd05804">
    <property type="entry name" value="StaR_like"/>
    <property type="match status" value="1"/>
</dbReference>
<dbReference type="Proteomes" id="UP000287447">
    <property type="component" value="Unassembled WGS sequence"/>
</dbReference>
<dbReference type="AlphaFoldDB" id="A0A437QIC5"/>
<gene>
    <name evidence="5" type="ORF">EOI86_24040</name>
</gene>
<comment type="similarity">
    <text evidence="1">Belongs to the TTC38 family.</text>
</comment>
<evidence type="ECO:0000256" key="3">
    <source>
        <dbReference type="ARBA" id="ARBA00022737"/>
    </source>
</evidence>
<dbReference type="OrthoDB" id="9815900at2"/>
<dbReference type="SUPFAM" id="SSF48452">
    <property type="entry name" value="TPR-like"/>
    <property type="match status" value="2"/>
</dbReference>
<name>A0A437QIC5_9PROT</name>
<proteinExistence type="inferred from homology"/>
<dbReference type="RefSeq" id="WP_127768214.1">
    <property type="nucleotide sequence ID" value="NZ_SADE01000004.1"/>
</dbReference>
<evidence type="ECO:0000256" key="4">
    <source>
        <dbReference type="ARBA" id="ARBA00022803"/>
    </source>
</evidence>
<dbReference type="PANTHER" id="PTHR16263:SF4">
    <property type="entry name" value="TETRATRICOPEPTIDE REPEAT PROTEIN 38"/>
    <property type="match status" value="1"/>
</dbReference>
<sequence length="469" mass="52634">MTLRDSRGEPVSTSDPSLITALEAAHEELLHYRGDPVGMIETVLEDHPDFVMGHVFKAAVLTQAMETRIYDCMLDAVRSAEALWSAANERERGHIRAIRQWVDGDFYSAVEAWDAVLVEHPRDLLALQLAHLSDVLLGDTVNQRDRVARVLHAWDESVPGYNFVLGFHSFGLEECGDYGRAEEAGRRAVAMDPADSYSIHAVAHVLEMMGRQEGGIWWLTSRGEDWHHGNFANHLWWHLSLYHVDLCQYDRVFEIFDKHLQSDGLSHDKYEELDAAALLWRLKMLDIDVNGRWTRLADKWAPAAEDTLYAFNDVHAMMTFAADARGDLMAKVLDANERYVHSQGDSNVAMTREVGLPFCRAIAAFAKGDYDEAVDLLHPIRYRTAKLGGSHAQRDVIHLTLIEAALRCGRHKLARALISERTELKPTSPQNWLLAARAFAGCQDDHRAAAANAKAQSLLLSGRAAREVA</sequence>
<dbReference type="InterPro" id="IPR033891">
    <property type="entry name" value="TTC38"/>
</dbReference>
<evidence type="ECO:0000313" key="5">
    <source>
        <dbReference type="EMBL" id="RVU34184.1"/>
    </source>
</evidence>
<evidence type="ECO:0000313" key="6">
    <source>
        <dbReference type="Proteomes" id="UP000287447"/>
    </source>
</evidence>
<accession>A0A437QIC5</accession>
<keyword evidence="6" id="KW-1185">Reference proteome</keyword>
<dbReference type="Gene3D" id="1.25.40.10">
    <property type="entry name" value="Tetratricopeptide repeat domain"/>
    <property type="match status" value="1"/>
</dbReference>
<evidence type="ECO:0000256" key="1">
    <source>
        <dbReference type="ARBA" id="ARBA00005857"/>
    </source>
</evidence>
<protein>
    <recommendedName>
        <fullName evidence="2">Tetratricopeptide repeat protein 38</fullName>
    </recommendedName>
</protein>
<comment type="caution">
    <text evidence="5">The sequence shown here is derived from an EMBL/GenBank/DDBJ whole genome shotgun (WGS) entry which is preliminary data.</text>
</comment>
<dbReference type="InterPro" id="IPR011990">
    <property type="entry name" value="TPR-like_helical_dom_sf"/>
</dbReference>
<dbReference type="PANTHER" id="PTHR16263">
    <property type="entry name" value="TETRATRICOPEPTIDE REPEAT PROTEIN 38"/>
    <property type="match status" value="1"/>
</dbReference>
<keyword evidence="3" id="KW-0677">Repeat</keyword>
<dbReference type="EMBL" id="SADE01000004">
    <property type="protein sequence ID" value="RVU34184.1"/>
    <property type="molecule type" value="Genomic_DNA"/>
</dbReference>
<keyword evidence="4" id="KW-0802">TPR repeat</keyword>
<reference evidence="6" key="1">
    <citation type="submission" date="2019-01" db="EMBL/GenBank/DDBJ databases">
        <title>Gri0909 isolated from a small marine red alga.</title>
        <authorList>
            <person name="Kim J."/>
            <person name="Jeong S.E."/>
            <person name="Jeon C.O."/>
        </authorList>
    </citation>
    <scope>NUCLEOTIDE SEQUENCE [LARGE SCALE GENOMIC DNA]</scope>
    <source>
        <strain evidence="6">Gri0909</strain>
    </source>
</reference>
<evidence type="ECO:0000256" key="2">
    <source>
        <dbReference type="ARBA" id="ARBA00019992"/>
    </source>
</evidence>